<dbReference type="EMBL" id="JACSQF010000008">
    <property type="protein sequence ID" value="MBD7980883.1"/>
    <property type="molecule type" value="Genomic_DNA"/>
</dbReference>
<protein>
    <recommendedName>
        <fullName evidence="3">Lipoprotein</fullName>
    </recommendedName>
</protein>
<dbReference type="Proteomes" id="UP000655570">
    <property type="component" value="Unassembled WGS sequence"/>
</dbReference>
<organism evidence="1 2">
    <name type="scientific">Oerskovia merdavium</name>
    <dbReference type="NCBI Taxonomy" id="2762227"/>
    <lineage>
        <taxon>Bacteria</taxon>
        <taxon>Bacillati</taxon>
        <taxon>Actinomycetota</taxon>
        <taxon>Actinomycetes</taxon>
        <taxon>Micrococcales</taxon>
        <taxon>Cellulomonadaceae</taxon>
        <taxon>Oerskovia</taxon>
    </lineage>
</organism>
<sequence length="181" mass="19553">MTTNTTSPSMSRRPRTLLVVALGGLAALTLSACGSIAEGLEERDAGHTKTFAFETGKEGKDEKVVPTWVPDDAAKVRGIFRTTGDERLVTFQGSLDGLPADCTAVSADDPLVARPERGDLVADDYRTDSTLLASWWPEDQEARSTVMCGKWWISAEGEAVYAFTPEMTRVEIEKQPTPAGT</sequence>
<keyword evidence="2" id="KW-1185">Reference proteome</keyword>
<dbReference type="RefSeq" id="WP_191803046.1">
    <property type="nucleotide sequence ID" value="NZ_JACSQF010000008.1"/>
</dbReference>
<evidence type="ECO:0008006" key="3">
    <source>
        <dbReference type="Google" id="ProtNLM"/>
    </source>
</evidence>
<comment type="caution">
    <text evidence="1">The sequence shown here is derived from an EMBL/GenBank/DDBJ whole genome shotgun (WGS) entry which is preliminary data.</text>
</comment>
<accession>A0ABR8TYK8</accession>
<evidence type="ECO:0000313" key="1">
    <source>
        <dbReference type="EMBL" id="MBD7980883.1"/>
    </source>
</evidence>
<evidence type="ECO:0000313" key="2">
    <source>
        <dbReference type="Proteomes" id="UP000655570"/>
    </source>
</evidence>
<gene>
    <name evidence="1" type="ORF">H9641_09170</name>
</gene>
<name>A0ABR8TYK8_9CELL</name>
<proteinExistence type="predicted"/>
<reference evidence="1 2" key="1">
    <citation type="submission" date="2020-08" db="EMBL/GenBank/DDBJ databases">
        <title>A Genomic Blueprint of the Chicken Gut Microbiome.</title>
        <authorList>
            <person name="Gilroy R."/>
            <person name="Ravi A."/>
            <person name="Getino M."/>
            <person name="Pursley I."/>
            <person name="Horton D.L."/>
            <person name="Alikhan N.-F."/>
            <person name="Baker D."/>
            <person name="Gharbi K."/>
            <person name="Hall N."/>
            <person name="Watson M."/>
            <person name="Adriaenssens E.M."/>
            <person name="Foster-Nyarko E."/>
            <person name="Jarju S."/>
            <person name="Secka A."/>
            <person name="Antonio M."/>
            <person name="Oren A."/>
            <person name="Chaudhuri R."/>
            <person name="La Ragione R.M."/>
            <person name="Hildebrand F."/>
            <person name="Pallen M.J."/>
        </authorList>
    </citation>
    <scope>NUCLEOTIDE SEQUENCE [LARGE SCALE GENOMIC DNA]</scope>
    <source>
        <strain evidence="1 2">Sa2CUA9</strain>
    </source>
</reference>